<dbReference type="InterPro" id="IPR036424">
    <property type="entry name" value="UPP_synth-like_sf"/>
</dbReference>
<feature type="binding site" evidence="2">
    <location>
        <position position="206"/>
    </location>
    <ligand>
        <name>substrate</name>
    </ligand>
</feature>
<dbReference type="GO" id="GO:0030145">
    <property type="term" value="F:manganese ion binding"/>
    <property type="evidence" value="ECO:0007669"/>
    <property type="project" value="TreeGrafter"/>
</dbReference>
<evidence type="ECO:0000256" key="2">
    <source>
        <dbReference type="HAMAP-Rule" id="MF_01139"/>
    </source>
</evidence>
<dbReference type="Gene3D" id="3.40.1180.10">
    <property type="entry name" value="Decaprenyl diphosphate synthase-like"/>
    <property type="match status" value="1"/>
</dbReference>
<dbReference type="InterPro" id="IPR018520">
    <property type="entry name" value="UPP_synth-like_CS"/>
</dbReference>
<accession>A0A1I2NDP7</accession>
<feature type="binding site" evidence="2">
    <location>
        <position position="89"/>
    </location>
    <ligand>
        <name>substrate</name>
    </ligand>
</feature>
<dbReference type="AlphaFoldDB" id="A0A1I2NDP7"/>
<feature type="binding site" evidence="2">
    <location>
        <position position="43"/>
    </location>
    <ligand>
        <name>substrate</name>
    </ligand>
</feature>
<keyword evidence="2" id="KW-0460">Magnesium</keyword>
<evidence type="ECO:0000256" key="1">
    <source>
        <dbReference type="ARBA" id="ARBA00022679"/>
    </source>
</evidence>
<feature type="binding site" evidence="2">
    <location>
        <begin position="83"/>
        <end position="85"/>
    </location>
    <ligand>
        <name>substrate</name>
    </ligand>
</feature>
<dbReference type="PROSITE" id="PS01066">
    <property type="entry name" value="UPP_SYNTHASE"/>
    <property type="match status" value="1"/>
</dbReference>
<protein>
    <recommendedName>
        <fullName evidence="2">Isoprenyl transferase</fullName>
        <ecNumber evidence="2">2.5.1.-</ecNumber>
    </recommendedName>
</protein>
<comment type="similarity">
    <text evidence="2">Belongs to the UPP synthase family.</text>
</comment>
<reference evidence="3 4" key="1">
    <citation type="submission" date="2016-10" db="EMBL/GenBank/DDBJ databases">
        <authorList>
            <person name="de Groot N.N."/>
        </authorList>
    </citation>
    <scope>NUCLEOTIDE SEQUENCE [LARGE SCALE GENOMIC DNA]</scope>
    <source>
        <strain evidence="3 4">DSM 44945</strain>
    </source>
</reference>
<dbReference type="Proteomes" id="UP000198661">
    <property type="component" value="Unassembled WGS sequence"/>
</dbReference>
<organism evidence="3 4">
    <name type="scientific">Planifilum fulgidum</name>
    <dbReference type="NCBI Taxonomy" id="201973"/>
    <lineage>
        <taxon>Bacteria</taxon>
        <taxon>Bacillati</taxon>
        <taxon>Bacillota</taxon>
        <taxon>Bacilli</taxon>
        <taxon>Bacillales</taxon>
        <taxon>Thermoactinomycetaceae</taxon>
        <taxon>Planifilum</taxon>
    </lineage>
</organism>
<dbReference type="GO" id="GO:0008834">
    <property type="term" value="F:ditrans,polycis-undecaprenyl-diphosphate synthase [(2E,6E)-farnesyl-diphosphate specific] activity"/>
    <property type="evidence" value="ECO:0007669"/>
    <property type="project" value="TreeGrafter"/>
</dbReference>
<keyword evidence="1 2" id="KW-0808">Transferase</keyword>
<feature type="binding site" evidence="2">
    <location>
        <position position="38"/>
    </location>
    <ligand>
        <name>Mg(2+)</name>
        <dbReference type="ChEBI" id="CHEBI:18420"/>
    </ligand>
</feature>
<dbReference type="SUPFAM" id="SSF64005">
    <property type="entry name" value="Undecaprenyl diphosphate synthase"/>
    <property type="match status" value="1"/>
</dbReference>
<comment type="subunit">
    <text evidence="2">Homodimer.</text>
</comment>
<feature type="binding site" evidence="2">
    <location>
        <begin position="39"/>
        <end position="42"/>
    </location>
    <ligand>
        <name>substrate</name>
    </ligand>
</feature>
<dbReference type="RefSeq" id="WP_143085289.1">
    <property type="nucleotide sequence ID" value="NZ_FOOK01000012.1"/>
</dbReference>
<proteinExistence type="inferred from homology"/>
<dbReference type="EC" id="2.5.1.-" evidence="2"/>
<evidence type="ECO:0000313" key="3">
    <source>
        <dbReference type="EMBL" id="SFG01862.1"/>
    </source>
</evidence>
<keyword evidence="2" id="KW-0479">Metal-binding</keyword>
<keyword evidence="4" id="KW-1185">Reference proteome</keyword>
<feature type="binding site" evidence="2">
    <location>
        <position position="55"/>
    </location>
    <ligand>
        <name>substrate</name>
    </ligand>
</feature>
<feature type="binding site" evidence="2">
    <location>
        <begin position="212"/>
        <end position="214"/>
    </location>
    <ligand>
        <name>substrate</name>
    </ligand>
</feature>
<feature type="binding site" evidence="2">
    <location>
        <position position="87"/>
    </location>
    <ligand>
        <name>substrate</name>
    </ligand>
</feature>
<dbReference type="NCBIfam" id="NF011405">
    <property type="entry name" value="PRK14830.1"/>
    <property type="match status" value="1"/>
</dbReference>
<name>A0A1I2NDP7_9BACL</name>
<dbReference type="PANTHER" id="PTHR10291:SF0">
    <property type="entry name" value="DEHYDRODOLICHYL DIPHOSPHATE SYNTHASE 2"/>
    <property type="match status" value="1"/>
</dbReference>
<dbReference type="InterPro" id="IPR001441">
    <property type="entry name" value="UPP_synth-like"/>
</dbReference>
<feature type="binding site" evidence="2">
    <location>
        <position position="225"/>
    </location>
    <ligand>
        <name>Mg(2+)</name>
        <dbReference type="ChEBI" id="CHEBI:18420"/>
    </ligand>
</feature>
<dbReference type="GO" id="GO:0005829">
    <property type="term" value="C:cytosol"/>
    <property type="evidence" value="ECO:0007669"/>
    <property type="project" value="TreeGrafter"/>
</dbReference>
<dbReference type="GO" id="GO:0016094">
    <property type="term" value="P:polyprenol biosynthetic process"/>
    <property type="evidence" value="ECO:0007669"/>
    <property type="project" value="TreeGrafter"/>
</dbReference>
<dbReference type="Pfam" id="PF01255">
    <property type="entry name" value="Prenyltransf"/>
    <property type="match status" value="1"/>
</dbReference>
<dbReference type="HAMAP" id="MF_01139">
    <property type="entry name" value="ISPT"/>
    <property type="match status" value="1"/>
</dbReference>
<dbReference type="EMBL" id="FOOK01000012">
    <property type="protein sequence ID" value="SFG01862.1"/>
    <property type="molecule type" value="Genomic_DNA"/>
</dbReference>
<gene>
    <name evidence="3" type="ORF">SAMN04488025_11263</name>
</gene>
<comment type="cofactor">
    <cofactor evidence="2">
        <name>Mg(2+)</name>
        <dbReference type="ChEBI" id="CHEBI:18420"/>
    </cofactor>
    <text evidence="2">Binds 2 magnesium ions per subunit.</text>
</comment>
<sequence length="258" mass="30247">MIRFLKRWFAGAKDADGEDLLSKVRKGPIPRHVAIIMDGNGRWAKKRGLPRVAGHREGMNTVREITRAADELGIEILTLYSFSTENWKRPREEVDYLMRLPQEFLHTDLDELVRRNVQVRMIGDETHLPDHTRSAIRQFQEATRNNTGLILNFALNYGSRDEILRAVRRIIEDVQSGKMDKDAVDEAVMNRYLYTAGLPDPDLVIRTSGEIRISNFMLWQLAYSELWFTNVSWPEFRRDHFFRAIEDYQHRSRRFGAV</sequence>
<comment type="function">
    <text evidence="2">Catalyzes the condensation of isopentenyl diphosphate (IPP) with allylic pyrophosphates generating different type of terpenoids.</text>
</comment>
<dbReference type="PANTHER" id="PTHR10291">
    <property type="entry name" value="DEHYDRODOLICHYL DIPHOSPHATE SYNTHASE FAMILY MEMBER"/>
    <property type="match status" value="1"/>
</dbReference>
<dbReference type="CDD" id="cd00475">
    <property type="entry name" value="Cis_IPPS"/>
    <property type="match status" value="1"/>
</dbReference>
<dbReference type="GO" id="GO:0000287">
    <property type="term" value="F:magnesium ion binding"/>
    <property type="evidence" value="ECO:0007669"/>
    <property type="project" value="UniProtKB-UniRule"/>
</dbReference>
<feature type="binding site" evidence="2">
    <location>
        <position position="51"/>
    </location>
    <ligand>
        <name>substrate</name>
    </ligand>
</feature>
<dbReference type="FunFam" id="3.40.1180.10:FF:000001">
    <property type="entry name" value="(2E,6E)-farnesyl-diphosphate-specific ditrans,polycis-undecaprenyl-diphosphate synthase"/>
    <property type="match status" value="1"/>
</dbReference>
<evidence type="ECO:0000313" key="4">
    <source>
        <dbReference type="Proteomes" id="UP000198661"/>
    </source>
</evidence>
<feature type="active site" description="Proton acceptor" evidence="2">
    <location>
        <position position="86"/>
    </location>
</feature>
<dbReference type="STRING" id="201973.SAMN04488025_11263"/>
<dbReference type="NCBIfam" id="TIGR00055">
    <property type="entry name" value="uppS"/>
    <property type="match status" value="1"/>
</dbReference>
<dbReference type="OrthoDB" id="4191603at2"/>
<feature type="active site" evidence="2">
    <location>
        <position position="38"/>
    </location>
</feature>